<evidence type="ECO:0000256" key="1">
    <source>
        <dbReference type="ARBA" id="ARBA00022679"/>
    </source>
</evidence>
<evidence type="ECO:0000313" key="10">
    <source>
        <dbReference type="Proteomes" id="UP000259030"/>
    </source>
</evidence>
<dbReference type="AlphaFoldDB" id="A0A221SZF7"/>
<dbReference type="InterPro" id="IPR005702">
    <property type="entry name" value="Wzc-like_C"/>
</dbReference>
<evidence type="ECO:0000256" key="6">
    <source>
        <dbReference type="SAM" id="MobiDB-lite"/>
    </source>
</evidence>
<evidence type="ECO:0000256" key="5">
    <source>
        <dbReference type="ARBA" id="ARBA00023137"/>
    </source>
</evidence>
<feature type="domain" description="AAA" evidence="8">
    <location>
        <begin position="348"/>
        <end position="509"/>
    </location>
</feature>
<keyword evidence="7" id="KW-0472">Membrane</keyword>
<dbReference type="PANTHER" id="PTHR32309:SF31">
    <property type="entry name" value="CAPSULAR EXOPOLYSACCHARIDE FAMILY"/>
    <property type="match status" value="1"/>
</dbReference>
<protein>
    <submittedName>
        <fullName evidence="9">Succinoglycan biosynthesis protein exop</fullName>
    </submittedName>
</protein>
<evidence type="ECO:0000313" key="9">
    <source>
        <dbReference type="EMBL" id="ASN82029.1"/>
    </source>
</evidence>
<sequence>MTNASIAKEQEFDLAMVVRGTRRRLSWILGLPIFVGALTYLGSGLQPPLYAAKSTLISSSSTTSGNDLPSGGTVKAPPLPEGAVSQAMQSTSVIVPLIQKLKNANRIDDIERERLISDLSRELRSQDFRTLKLSAQIEPYAAGNGIYTIIGISRTPDAAAELANLASESLLSWDRNRASDNIRRAQDGFRAQLAEIDQQLRNLTIDELERQTLVVRRADIQNSFIQSVILEKSAAGVLSRLSNAVPPIEPESPRPIRDALIMSILTMMLTTAAVVVMTVLDRTIRTEDDLVDLGLPTFATLPRLRQRDIVFSGIVRAARKAGLYEAIGFLRVNLMSAVNNIDHPIVMVTSTAPGEGKSTVTATLADGISASGLKVLIVDADLRRGTQELVWKKFDENGSWHQLVGEGGAKNTREALLNPYHVQVLQVEPNIDMLPAGPSIHESLSVLNQADIDLAFTIWKKNYDLILIDSAPLLALADGLVVGRHVDVVVMVSEYGRTNIKGLRNALHRAQRAGLKVAGAIINKSDVREQQSYGYSYSYRVGAEK</sequence>
<dbReference type="SUPFAM" id="SSF52540">
    <property type="entry name" value="P-loop containing nucleoside triphosphate hydrolases"/>
    <property type="match status" value="1"/>
</dbReference>
<keyword evidence="10" id="KW-1185">Reference proteome</keyword>
<dbReference type="InterPro" id="IPR050445">
    <property type="entry name" value="Bact_polysacc_biosynth/exp"/>
</dbReference>
<evidence type="ECO:0000256" key="7">
    <source>
        <dbReference type="SAM" id="Phobius"/>
    </source>
</evidence>
<keyword evidence="3" id="KW-0418">Kinase</keyword>
<keyword evidence="7" id="KW-1133">Transmembrane helix</keyword>
<keyword evidence="2" id="KW-0547">Nucleotide-binding</keyword>
<name>A0A221SZF7_9DEIO</name>
<dbReference type="RefSeq" id="WP_043779689.1">
    <property type="nucleotide sequence ID" value="NZ_CP021081.1"/>
</dbReference>
<dbReference type="EMBL" id="CP021081">
    <property type="protein sequence ID" value="ASN82029.1"/>
    <property type="molecule type" value="Genomic_DNA"/>
</dbReference>
<dbReference type="Pfam" id="PF13614">
    <property type="entry name" value="AAA_31"/>
    <property type="match status" value="1"/>
</dbReference>
<dbReference type="InterPro" id="IPR025669">
    <property type="entry name" value="AAA_dom"/>
</dbReference>
<keyword evidence="4" id="KW-0067">ATP-binding</keyword>
<keyword evidence="1" id="KW-0808">Transferase</keyword>
<accession>A0A221SZF7</accession>
<keyword evidence="7" id="KW-0812">Transmembrane</keyword>
<feature type="transmembrane region" description="Helical" evidence="7">
    <location>
        <begin position="25"/>
        <end position="45"/>
    </location>
</feature>
<dbReference type="CDD" id="cd05387">
    <property type="entry name" value="BY-kinase"/>
    <property type="match status" value="1"/>
</dbReference>
<dbReference type="KEGG" id="dfc:DFI_05245"/>
<gene>
    <name evidence="9" type="ORF">DFI_05245</name>
</gene>
<dbReference type="PANTHER" id="PTHR32309">
    <property type="entry name" value="TYROSINE-PROTEIN KINASE"/>
    <property type="match status" value="1"/>
</dbReference>
<keyword evidence="5" id="KW-0829">Tyrosine-protein kinase</keyword>
<dbReference type="Gene3D" id="3.40.50.300">
    <property type="entry name" value="P-loop containing nucleotide triphosphate hydrolases"/>
    <property type="match status" value="1"/>
</dbReference>
<feature type="region of interest" description="Disordered" evidence="6">
    <location>
        <begin position="61"/>
        <end position="82"/>
    </location>
</feature>
<organism evidence="9 10">
    <name type="scientific">Deinococcus ficus</name>
    <dbReference type="NCBI Taxonomy" id="317577"/>
    <lineage>
        <taxon>Bacteria</taxon>
        <taxon>Thermotogati</taxon>
        <taxon>Deinococcota</taxon>
        <taxon>Deinococci</taxon>
        <taxon>Deinococcales</taxon>
        <taxon>Deinococcaceae</taxon>
        <taxon>Deinococcus</taxon>
    </lineage>
</organism>
<evidence type="ECO:0000256" key="3">
    <source>
        <dbReference type="ARBA" id="ARBA00022777"/>
    </source>
</evidence>
<dbReference type="InterPro" id="IPR027417">
    <property type="entry name" value="P-loop_NTPase"/>
</dbReference>
<proteinExistence type="predicted"/>
<reference evidence="9 10" key="1">
    <citation type="submission" date="2017-05" db="EMBL/GenBank/DDBJ databases">
        <title>The complete genome sequence of Deinococcus ficus isolated from the rhizosphere of the Ficus religiosa L. in Taiwan.</title>
        <authorList>
            <person name="Wu K.-M."/>
            <person name="Liao T.-L."/>
            <person name="Liu Y.-M."/>
            <person name="Young C.-C."/>
            <person name="Tsai S.-F."/>
        </authorList>
    </citation>
    <scope>NUCLEOTIDE SEQUENCE [LARGE SCALE GENOMIC DNA]</scope>
    <source>
        <strain evidence="9 10">CC-FR2-10</strain>
    </source>
</reference>
<evidence type="ECO:0000256" key="4">
    <source>
        <dbReference type="ARBA" id="ARBA00022840"/>
    </source>
</evidence>
<evidence type="ECO:0000259" key="8">
    <source>
        <dbReference type="Pfam" id="PF13614"/>
    </source>
</evidence>
<dbReference type="Proteomes" id="UP000259030">
    <property type="component" value="Chromosome"/>
</dbReference>
<evidence type="ECO:0000256" key="2">
    <source>
        <dbReference type="ARBA" id="ARBA00022741"/>
    </source>
</evidence>